<gene>
    <name evidence="1" type="ORF">COLO4_20315</name>
</gene>
<reference evidence="2" key="1">
    <citation type="submission" date="2013-09" db="EMBL/GenBank/DDBJ databases">
        <title>Corchorus olitorius genome sequencing.</title>
        <authorList>
            <person name="Alam M."/>
            <person name="Haque M.S."/>
            <person name="Islam M.S."/>
            <person name="Emdad E.M."/>
            <person name="Islam M.M."/>
            <person name="Ahmed B."/>
            <person name="Halim A."/>
            <person name="Hossen Q.M.M."/>
            <person name="Hossain M.Z."/>
            <person name="Ahmed R."/>
            <person name="Khan M.M."/>
            <person name="Islam R."/>
            <person name="Rashid M.M."/>
            <person name="Khan S.A."/>
            <person name="Rahman M.S."/>
            <person name="Alam M."/>
            <person name="Yahiya A.S."/>
            <person name="Khan M.S."/>
            <person name="Azam M.S."/>
            <person name="Haque T."/>
            <person name="Lashkar M.Z.H."/>
            <person name="Akhand A.I."/>
            <person name="Morshed G."/>
            <person name="Roy S."/>
            <person name="Uddin K.S."/>
            <person name="Rabeya T."/>
            <person name="Hossain A.S."/>
            <person name="Chowdhury A."/>
            <person name="Snigdha A.R."/>
            <person name="Mortoza M.S."/>
            <person name="Matin S.A."/>
            <person name="Hoque S.M.E."/>
            <person name="Islam M.K."/>
            <person name="Roy D.K."/>
            <person name="Haider R."/>
            <person name="Moosa M.M."/>
            <person name="Elias S.M."/>
            <person name="Hasan A.M."/>
            <person name="Jahan S."/>
            <person name="Shafiuddin M."/>
            <person name="Mahmood N."/>
            <person name="Shommy N.S."/>
        </authorList>
    </citation>
    <scope>NUCLEOTIDE SEQUENCE [LARGE SCALE GENOMIC DNA]</scope>
    <source>
        <strain evidence="2">cv. O-4</strain>
    </source>
</reference>
<proteinExistence type="predicted"/>
<keyword evidence="2" id="KW-1185">Reference proteome</keyword>
<comment type="caution">
    <text evidence="1">The sequence shown here is derived from an EMBL/GenBank/DDBJ whole genome shotgun (WGS) entry which is preliminary data.</text>
</comment>
<evidence type="ECO:0000313" key="1">
    <source>
        <dbReference type="EMBL" id="OMO88302.1"/>
    </source>
</evidence>
<dbReference type="Proteomes" id="UP000187203">
    <property type="component" value="Unassembled WGS sequence"/>
</dbReference>
<accession>A0A1R3J0E8</accession>
<name>A0A1R3J0E8_9ROSI</name>
<organism evidence="1 2">
    <name type="scientific">Corchorus olitorius</name>
    <dbReference type="NCBI Taxonomy" id="93759"/>
    <lineage>
        <taxon>Eukaryota</taxon>
        <taxon>Viridiplantae</taxon>
        <taxon>Streptophyta</taxon>
        <taxon>Embryophyta</taxon>
        <taxon>Tracheophyta</taxon>
        <taxon>Spermatophyta</taxon>
        <taxon>Magnoliopsida</taxon>
        <taxon>eudicotyledons</taxon>
        <taxon>Gunneridae</taxon>
        <taxon>Pentapetalae</taxon>
        <taxon>rosids</taxon>
        <taxon>malvids</taxon>
        <taxon>Malvales</taxon>
        <taxon>Malvaceae</taxon>
        <taxon>Grewioideae</taxon>
        <taxon>Apeibeae</taxon>
        <taxon>Corchorus</taxon>
    </lineage>
</organism>
<sequence>MDSFLSSTEKSKEEIEMALSKVKQMVGVGCD</sequence>
<dbReference type="EMBL" id="AWUE01017107">
    <property type="protein sequence ID" value="OMO88302.1"/>
    <property type="molecule type" value="Genomic_DNA"/>
</dbReference>
<evidence type="ECO:0000313" key="2">
    <source>
        <dbReference type="Proteomes" id="UP000187203"/>
    </source>
</evidence>
<protein>
    <submittedName>
        <fullName evidence="1">Glutaredoxin-1, grx1</fullName>
    </submittedName>
</protein>
<dbReference type="AlphaFoldDB" id="A0A1R3J0E8"/>